<dbReference type="InterPro" id="IPR037401">
    <property type="entry name" value="SnoaL-like"/>
</dbReference>
<dbReference type="AlphaFoldDB" id="A0A1Q4I218"/>
<evidence type="ECO:0000259" key="1">
    <source>
        <dbReference type="Pfam" id="PF13577"/>
    </source>
</evidence>
<dbReference type="InterPro" id="IPR032710">
    <property type="entry name" value="NTF2-like_dom_sf"/>
</dbReference>
<dbReference type="OrthoDB" id="8225471at2"/>
<dbReference type="Gene3D" id="3.10.450.50">
    <property type="match status" value="1"/>
</dbReference>
<sequence length="401" mass="43325">MVPAPQTELTDIAAIERLLNPEIDRGEKLVVREPSLIRVSGCAATARHYVLEYDLARARLADLRYAAWRFAKEADGAWRAVEVSEVAAGDARGPEFLGDGLDRDFAALDVCCDYTGAVANALDAEAIRATLAAYGLAADAGDADLVGALYTADTVVDIVGDRTYHGRESMAEMIRGDFHRSLLPWAGHTMGPALVSVSGDRAVSLHVARTYGPPPRSVTDLSRWNRRPFRYSVNRWELLRGDGGRWQVAGRRSCPAPGPDWRGLLAEGVSEWRAATAHFGQAKPQSAELDAFLDSRRALDAVTAASFALTADAHTRAWPLADGARIEIGEHPGPRTVGMLPTPGVVRVDGGSAAVTNVVVSYVDDGSGRICPSRLDRCRWILVRDDRSWVVRGVHGRPAGQ</sequence>
<organism evidence="2 3">
    <name type="scientific">Mycobacterium paraffinicum</name>
    <dbReference type="NCBI Taxonomy" id="53378"/>
    <lineage>
        <taxon>Bacteria</taxon>
        <taxon>Bacillati</taxon>
        <taxon>Actinomycetota</taxon>
        <taxon>Actinomycetes</taxon>
        <taxon>Mycobacteriales</taxon>
        <taxon>Mycobacteriaceae</taxon>
        <taxon>Mycobacterium</taxon>
    </lineage>
</organism>
<name>A0A1Q4I218_9MYCO</name>
<dbReference type="EMBL" id="MPNT01000001">
    <property type="protein sequence ID" value="OJZ76024.1"/>
    <property type="molecule type" value="Genomic_DNA"/>
</dbReference>
<gene>
    <name evidence="2" type="ORF">BRW65_00785</name>
</gene>
<proteinExistence type="predicted"/>
<reference evidence="2 3" key="1">
    <citation type="submission" date="2016-11" db="EMBL/GenBank/DDBJ databases">
        <title>Genome sequences of unsequenced Mycobacteria.</title>
        <authorList>
            <person name="Greninger A.L."/>
            <person name="Fang F."/>
            <person name="Jerome K.R."/>
        </authorList>
    </citation>
    <scope>NUCLEOTIDE SEQUENCE [LARGE SCALE GENOMIC DNA]</scope>
    <source>
        <strain evidence="2 3">M11</strain>
    </source>
</reference>
<accession>A0A1Q4I218</accession>
<dbReference type="Proteomes" id="UP000186438">
    <property type="component" value="Unassembled WGS sequence"/>
</dbReference>
<protein>
    <recommendedName>
        <fullName evidence="1">SnoaL-like domain-containing protein</fullName>
    </recommendedName>
</protein>
<evidence type="ECO:0000313" key="2">
    <source>
        <dbReference type="EMBL" id="OJZ76024.1"/>
    </source>
</evidence>
<dbReference type="Pfam" id="PF13577">
    <property type="entry name" value="SnoaL_4"/>
    <property type="match status" value="1"/>
</dbReference>
<dbReference type="SUPFAM" id="SSF54427">
    <property type="entry name" value="NTF2-like"/>
    <property type="match status" value="1"/>
</dbReference>
<comment type="caution">
    <text evidence="2">The sequence shown here is derived from an EMBL/GenBank/DDBJ whole genome shotgun (WGS) entry which is preliminary data.</text>
</comment>
<feature type="domain" description="SnoaL-like" evidence="1">
    <location>
        <begin position="121"/>
        <end position="252"/>
    </location>
</feature>
<evidence type="ECO:0000313" key="3">
    <source>
        <dbReference type="Proteomes" id="UP000186438"/>
    </source>
</evidence>
<keyword evidence="3" id="KW-1185">Reference proteome</keyword>